<dbReference type="EMBL" id="MU128972">
    <property type="protein sequence ID" value="KAF9513426.1"/>
    <property type="molecule type" value="Genomic_DNA"/>
</dbReference>
<reference evidence="1" key="1">
    <citation type="journal article" date="2020" name="Nat. Commun.">
        <title>Large-scale genome sequencing of mycorrhizal fungi provides insights into the early evolution of symbiotic traits.</title>
        <authorList>
            <person name="Miyauchi S."/>
            <person name="Kiss E."/>
            <person name="Kuo A."/>
            <person name="Drula E."/>
            <person name="Kohler A."/>
            <person name="Sanchez-Garcia M."/>
            <person name="Morin E."/>
            <person name="Andreopoulos B."/>
            <person name="Barry K.W."/>
            <person name="Bonito G."/>
            <person name="Buee M."/>
            <person name="Carver A."/>
            <person name="Chen C."/>
            <person name="Cichocki N."/>
            <person name="Clum A."/>
            <person name="Culley D."/>
            <person name="Crous P.W."/>
            <person name="Fauchery L."/>
            <person name="Girlanda M."/>
            <person name="Hayes R.D."/>
            <person name="Keri Z."/>
            <person name="LaButti K."/>
            <person name="Lipzen A."/>
            <person name="Lombard V."/>
            <person name="Magnuson J."/>
            <person name="Maillard F."/>
            <person name="Murat C."/>
            <person name="Nolan M."/>
            <person name="Ohm R.A."/>
            <person name="Pangilinan J."/>
            <person name="Pereira M.F."/>
            <person name="Perotto S."/>
            <person name="Peter M."/>
            <person name="Pfister S."/>
            <person name="Riley R."/>
            <person name="Sitrit Y."/>
            <person name="Stielow J.B."/>
            <person name="Szollosi G."/>
            <person name="Zifcakova L."/>
            <person name="Stursova M."/>
            <person name="Spatafora J.W."/>
            <person name="Tedersoo L."/>
            <person name="Vaario L.M."/>
            <person name="Yamada A."/>
            <person name="Yan M."/>
            <person name="Wang P."/>
            <person name="Xu J."/>
            <person name="Bruns T."/>
            <person name="Baldrian P."/>
            <person name="Vilgalys R."/>
            <person name="Dunand C."/>
            <person name="Henrissat B."/>
            <person name="Grigoriev I.V."/>
            <person name="Hibbett D."/>
            <person name="Nagy L.G."/>
            <person name="Martin F.M."/>
        </authorList>
    </citation>
    <scope>NUCLEOTIDE SEQUENCE</scope>
    <source>
        <strain evidence="1">UP504</strain>
    </source>
</reference>
<dbReference type="Proteomes" id="UP000886523">
    <property type="component" value="Unassembled WGS sequence"/>
</dbReference>
<proteinExistence type="predicted"/>
<organism evidence="1 2">
    <name type="scientific">Hydnum rufescens UP504</name>
    <dbReference type="NCBI Taxonomy" id="1448309"/>
    <lineage>
        <taxon>Eukaryota</taxon>
        <taxon>Fungi</taxon>
        <taxon>Dikarya</taxon>
        <taxon>Basidiomycota</taxon>
        <taxon>Agaricomycotina</taxon>
        <taxon>Agaricomycetes</taxon>
        <taxon>Cantharellales</taxon>
        <taxon>Hydnaceae</taxon>
        <taxon>Hydnum</taxon>
    </lineage>
</organism>
<evidence type="ECO:0000313" key="2">
    <source>
        <dbReference type="Proteomes" id="UP000886523"/>
    </source>
</evidence>
<name>A0A9P6DSN5_9AGAM</name>
<keyword evidence="2" id="KW-1185">Reference proteome</keyword>
<sequence length="254" mass="28231">MDLPTSPLVIDVLICELSLSRLFAQSIEGNISDQLSALIDIRLGNEARLDLILPERPMDLQFLASNLRTLGIDAMPAPLHQFFKDLVQFLLTDDAAVSTVPQPMPPTTISLHDISYDIECTLDVRRRAQQLGNINIAPPPSGGDWPELANVPKRQDAVEASALVPVTCEYTLDLESKDGRSACLVDCQDPRNDVLWNEFLHRPFIYSRQSLNGLIGHPHYTEPSTVRGLAGATMHSRWGKASQILFLCLHLHFC</sequence>
<dbReference type="AlphaFoldDB" id="A0A9P6DSN5"/>
<comment type="caution">
    <text evidence="1">The sequence shown here is derived from an EMBL/GenBank/DDBJ whole genome shotgun (WGS) entry which is preliminary data.</text>
</comment>
<gene>
    <name evidence="1" type="ORF">BS47DRAFT_967586</name>
</gene>
<dbReference type="OrthoDB" id="3362817at2759"/>
<evidence type="ECO:0000313" key="1">
    <source>
        <dbReference type="EMBL" id="KAF9513426.1"/>
    </source>
</evidence>
<protein>
    <submittedName>
        <fullName evidence="1">Uncharacterized protein</fullName>
    </submittedName>
</protein>
<accession>A0A9P6DSN5</accession>